<accession>A0ABU8RN44</accession>
<dbReference type="EMBL" id="JBBIAA010000025">
    <property type="protein sequence ID" value="MEJ5946522.1"/>
    <property type="molecule type" value="Genomic_DNA"/>
</dbReference>
<sequence length="380" mass="37971">MSPGAPRARAAPSSSGGRRRARARTTGTALVVLAVVTGCSDPSGAQTSAPATPSAGPATSSGGPVASSSPTPPPTAPAPGPAPAPLPTPEPWTAGPGEVRPEVKTAAARFVEGAGSWGSAGDGAAAALVERSAVAGLLGEGVDASALAAALEPLADAGATAAAAEVVYPQYGGLTEDAASVMVVVEQRLRSADGGLVRRGTTLDVRTAPSPDGRWRVTGVRPADARPAPSGARPLVEEVLASPHVRLPDAAAADVRSGLVDDAVLRVLLGVARDHVLDVSVVRTGHPVEVFGTDRTSNHSRGRAVDVWRVDGRPVVDPASRDVVVQALRTAGAAGATEVGGPVDLDGPRQEGQTGGYFSDDLHADHLHLGVTQGRDPIGG</sequence>
<feature type="compositionally biased region" description="Low complexity" evidence="1">
    <location>
        <begin position="1"/>
        <end position="16"/>
    </location>
</feature>
<protein>
    <submittedName>
        <fullName evidence="2">Uncharacterized protein</fullName>
    </submittedName>
</protein>
<organism evidence="2 3">
    <name type="scientific">Pseudokineococcus basanitobsidens</name>
    <dbReference type="NCBI Taxonomy" id="1926649"/>
    <lineage>
        <taxon>Bacteria</taxon>
        <taxon>Bacillati</taxon>
        <taxon>Actinomycetota</taxon>
        <taxon>Actinomycetes</taxon>
        <taxon>Kineosporiales</taxon>
        <taxon>Kineosporiaceae</taxon>
        <taxon>Pseudokineococcus</taxon>
    </lineage>
</organism>
<feature type="compositionally biased region" description="Pro residues" evidence="1">
    <location>
        <begin position="70"/>
        <end position="90"/>
    </location>
</feature>
<feature type="region of interest" description="Disordered" evidence="1">
    <location>
        <begin position="1"/>
        <end position="26"/>
    </location>
</feature>
<name>A0ABU8RN44_9ACTN</name>
<feature type="region of interest" description="Disordered" evidence="1">
    <location>
        <begin position="337"/>
        <end position="356"/>
    </location>
</feature>
<evidence type="ECO:0000256" key="1">
    <source>
        <dbReference type="SAM" id="MobiDB-lite"/>
    </source>
</evidence>
<proteinExistence type="predicted"/>
<dbReference type="RefSeq" id="WP_339575905.1">
    <property type="nucleotide sequence ID" value="NZ_JBBIAA010000025.1"/>
</dbReference>
<feature type="region of interest" description="Disordered" evidence="1">
    <location>
        <begin position="39"/>
        <end position="98"/>
    </location>
</feature>
<evidence type="ECO:0000313" key="3">
    <source>
        <dbReference type="Proteomes" id="UP001387100"/>
    </source>
</evidence>
<dbReference type="Proteomes" id="UP001387100">
    <property type="component" value="Unassembled WGS sequence"/>
</dbReference>
<gene>
    <name evidence="2" type="ORF">WDZ17_14590</name>
</gene>
<keyword evidence="3" id="KW-1185">Reference proteome</keyword>
<reference evidence="2 3" key="1">
    <citation type="journal article" date="2017" name="Int. J. Syst. Evol. Microbiol.">
        <title>Pseudokineococcus basanitobsidens sp. nov., isolated from volcanic rock.</title>
        <authorList>
            <person name="Lee D.W."/>
            <person name="Park M.Y."/>
            <person name="Kim J.J."/>
            <person name="Kim B.S."/>
        </authorList>
    </citation>
    <scope>NUCLEOTIDE SEQUENCE [LARGE SCALE GENOMIC DNA]</scope>
    <source>
        <strain evidence="2 3">DSM 103726</strain>
    </source>
</reference>
<feature type="compositionally biased region" description="Low complexity" evidence="1">
    <location>
        <begin position="39"/>
        <end position="69"/>
    </location>
</feature>
<comment type="caution">
    <text evidence="2">The sequence shown here is derived from an EMBL/GenBank/DDBJ whole genome shotgun (WGS) entry which is preliminary data.</text>
</comment>
<evidence type="ECO:0000313" key="2">
    <source>
        <dbReference type="EMBL" id="MEJ5946522.1"/>
    </source>
</evidence>